<evidence type="ECO:0000256" key="5">
    <source>
        <dbReference type="ARBA" id="ARBA00022989"/>
    </source>
</evidence>
<dbReference type="AlphaFoldDB" id="A0A1X7TE63"/>
<dbReference type="Gene3D" id="1.20.1250.20">
    <property type="entry name" value="MFS general substrate transporter like domains"/>
    <property type="match status" value="1"/>
</dbReference>
<dbReference type="OrthoDB" id="8904098at2759"/>
<evidence type="ECO:0000256" key="3">
    <source>
        <dbReference type="ARBA" id="ARBA00022692"/>
    </source>
</evidence>
<evidence type="ECO:0000256" key="1">
    <source>
        <dbReference type="ARBA" id="ARBA00004141"/>
    </source>
</evidence>
<dbReference type="PANTHER" id="PTHR11654">
    <property type="entry name" value="OLIGOPEPTIDE TRANSPORTER-RELATED"/>
    <property type="match status" value="1"/>
</dbReference>
<feature type="transmembrane region" description="Helical" evidence="7">
    <location>
        <begin position="188"/>
        <end position="210"/>
    </location>
</feature>
<dbReference type="GO" id="GO:0015833">
    <property type="term" value="P:peptide transport"/>
    <property type="evidence" value="ECO:0007669"/>
    <property type="project" value="UniProtKB-KW"/>
</dbReference>
<evidence type="ECO:0000256" key="2">
    <source>
        <dbReference type="ARBA" id="ARBA00005982"/>
    </source>
</evidence>
<feature type="transmembrane region" description="Helical" evidence="7">
    <location>
        <begin position="353"/>
        <end position="375"/>
    </location>
</feature>
<evidence type="ECO:0000256" key="6">
    <source>
        <dbReference type="ARBA" id="ARBA00023136"/>
    </source>
</evidence>
<keyword evidence="4" id="KW-0813">Transport</keyword>
<keyword evidence="6 7" id="KW-0472">Membrane</keyword>
<dbReference type="InterPro" id="IPR036259">
    <property type="entry name" value="MFS_trans_sf"/>
</dbReference>
<evidence type="ECO:0000256" key="4">
    <source>
        <dbReference type="ARBA" id="ARBA00022856"/>
    </source>
</evidence>
<reference evidence="8" key="1">
    <citation type="submission" date="2017-05" db="UniProtKB">
        <authorList>
            <consortium name="EnsemblMetazoa"/>
        </authorList>
    </citation>
    <scope>IDENTIFICATION</scope>
</reference>
<name>A0A1X7TE63_AMPQE</name>
<evidence type="ECO:0000313" key="8">
    <source>
        <dbReference type="EnsemblMetazoa" id="Aqu2.1.12779_001"/>
    </source>
</evidence>
<keyword evidence="5 7" id="KW-1133">Transmembrane helix</keyword>
<organism evidence="8">
    <name type="scientific">Amphimedon queenslandica</name>
    <name type="common">Sponge</name>
    <dbReference type="NCBI Taxonomy" id="400682"/>
    <lineage>
        <taxon>Eukaryota</taxon>
        <taxon>Metazoa</taxon>
        <taxon>Porifera</taxon>
        <taxon>Demospongiae</taxon>
        <taxon>Heteroscleromorpha</taxon>
        <taxon>Haplosclerida</taxon>
        <taxon>Niphatidae</taxon>
        <taxon>Amphimedon</taxon>
    </lineage>
</organism>
<comment type="subcellular location">
    <subcellularLocation>
        <location evidence="1">Membrane</location>
        <topology evidence="1">Multi-pass membrane protein</topology>
    </subcellularLocation>
</comment>
<feature type="transmembrane region" description="Helical" evidence="7">
    <location>
        <begin position="161"/>
        <end position="181"/>
    </location>
</feature>
<feature type="transmembrane region" description="Helical" evidence="7">
    <location>
        <begin position="457"/>
        <end position="477"/>
    </location>
</feature>
<dbReference type="EnsemblMetazoa" id="Aqu2.1.12779_001">
    <property type="protein sequence ID" value="Aqu2.1.12779_001"/>
    <property type="gene ID" value="Aqu2.1.12779"/>
</dbReference>
<dbReference type="InParanoid" id="A0A1X7TE63"/>
<feature type="transmembrane region" description="Helical" evidence="7">
    <location>
        <begin position="61"/>
        <end position="82"/>
    </location>
</feature>
<feature type="transmembrane region" description="Helical" evidence="7">
    <location>
        <begin position="88"/>
        <end position="109"/>
    </location>
</feature>
<accession>A0A1X7TE63</accession>
<feature type="transmembrane region" description="Helical" evidence="7">
    <location>
        <begin position="20"/>
        <end position="40"/>
    </location>
</feature>
<proteinExistence type="inferred from homology"/>
<evidence type="ECO:0008006" key="9">
    <source>
        <dbReference type="Google" id="ProtNLM"/>
    </source>
</evidence>
<comment type="similarity">
    <text evidence="2">Belongs to the major facilitator superfamily. Proton-dependent oligopeptide transporter (POT/PTR) (TC 2.A.17) family.</text>
</comment>
<sequence>MVCPSCLSSVKRWSCSSFPVILVLSWDFLMYIHILFFRYFEFTSFLSEKTSNRESYTEIGLGVLYYVFFLLFPFFALVSDVWIVRKRIIMAGALLCFSSFIIGGAGYILNSCYYSQVTFWLTKVTVTFLEVIGYGVFKANIVQYNIDQLVGASSSLLDTVIYWHSASVPIILASFLIIRCLMKNHEYFVSLAYIVSGVSVSLVLASHSFFKHKLENVSLIKNPVKLIIGVLCYARKHKYPENRSALTYWEEEAPSRLDLGKEFYGGPFTEEEVDDVKTFFRMVPLLISAVGYSCNAEIYKWIMYGYNNDDNSFYDCIMTTQLFSPVSFVGVFLVYFILFKLISVCYAPGMLRLISVGLLFSFASLVSKMAVFIYYEKDGVSNLPFISPVLLVPQLLEGVAFLFIFPVSLEFIIAQTPGHMKGMMIGMWLASVGIGSIININLKYPFGCHNVYLCTSYYYYLTKAVLVLMILVAYIVLTKWYKYRIRDNGPKHRPLNSIDVRYQDPAIEQEDED</sequence>
<keyword evidence="4" id="KW-0653">Protein transport</keyword>
<protein>
    <recommendedName>
        <fullName evidence="9">Major facilitator superfamily associated domain-containing protein</fullName>
    </recommendedName>
</protein>
<evidence type="ECO:0000256" key="7">
    <source>
        <dbReference type="SAM" id="Phobius"/>
    </source>
</evidence>
<keyword evidence="4" id="KW-0571">Peptide transport</keyword>
<keyword evidence="3 7" id="KW-0812">Transmembrane</keyword>
<feature type="transmembrane region" description="Helical" evidence="7">
    <location>
        <begin position="322"/>
        <end position="341"/>
    </location>
</feature>
<feature type="transmembrane region" description="Helical" evidence="7">
    <location>
        <begin position="121"/>
        <end position="141"/>
    </location>
</feature>
<dbReference type="GO" id="GO:0022857">
    <property type="term" value="F:transmembrane transporter activity"/>
    <property type="evidence" value="ECO:0007669"/>
    <property type="project" value="InterPro"/>
</dbReference>
<dbReference type="Pfam" id="PF00854">
    <property type="entry name" value="PTR2"/>
    <property type="match status" value="1"/>
</dbReference>
<dbReference type="GO" id="GO:0016020">
    <property type="term" value="C:membrane"/>
    <property type="evidence" value="ECO:0007669"/>
    <property type="project" value="UniProtKB-SubCell"/>
</dbReference>
<dbReference type="InterPro" id="IPR000109">
    <property type="entry name" value="POT_fam"/>
</dbReference>
<feature type="transmembrane region" description="Helical" evidence="7">
    <location>
        <begin position="425"/>
        <end position="442"/>
    </location>
</feature>